<dbReference type="Proteomes" id="UP000002630">
    <property type="component" value="Unassembled WGS sequence"/>
</dbReference>
<reference evidence="1 2" key="1">
    <citation type="journal article" date="2010" name="Nature">
        <title>The Ectocarpus genome and the independent evolution of multicellularity in brown algae.</title>
        <authorList>
            <person name="Cock J.M."/>
            <person name="Sterck L."/>
            <person name="Rouze P."/>
            <person name="Scornet D."/>
            <person name="Allen A.E."/>
            <person name="Amoutzias G."/>
            <person name="Anthouard V."/>
            <person name="Artiguenave F."/>
            <person name="Aury J.M."/>
            <person name="Badger J.H."/>
            <person name="Beszteri B."/>
            <person name="Billiau K."/>
            <person name="Bonnet E."/>
            <person name="Bothwell J.H."/>
            <person name="Bowler C."/>
            <person name="Boyen C."/>
            <person name="Brownlee C."/>
            <person name="Carrano C.J."/>
            <person name="Charrier B."/>
            <person name="Cho G.Y."/>
            <person name="Coelho S.M."/>
            <person name="Collen J."/>
            <person name="Corre E."/>
            <person name="Da Silva C."/>
            <person name="Delage L."/>
            <person name="Delaroque N."/>
            <person name="Dittami S.M."/>
            <person name="Doulbeau S."/>
            <person name="Elias M."/>
            <person name="Farnham G."/>
            <person name="Gachon C.M."/>
            <person name="Gschloessl B."/>
            <person name="Heesch S."/>
            <person name="Jabbari K."/>
            <person name="Jubin C."/>
            <person name="Kawai H."/>
            <person name="Kimura K."/>
            <person name="Kloareg B."/>
            <person name="Kupper F.C."/>
            <person name="Lang D."/>
            <person name="Le Bail A."/>
            <person name="Leblanc C."/>
            <person name="Lerouge P."/>
            <person name="Lohr M."/>
            <person name="Lopez P.J."/>
            <person name="Martens C."/>
            <person name="Maumus F."/>
            <person name="Michel G."/>
            <person name="Miranda-Saavedra D."/>
            <person name="Morales J."/>
            <person name="Moreau H."/>
            <person name="Motomura T."/>
            <person name="Nagasato C."/>
            <person name="Napoli C.A."/>
            <person name="Nelson D.R."/>
            <person name="Nyvall-Collen P."/>
            <person name="Peters A.F."/>
            <person name="Pommier C."/>
            <person name="Potin P."/>
            <person name="Poulain J."/>
            <person name="Quesneville H."/>
            <person name="Read B."/>
            <person name="Rensing S.A."/>
            <person name="Ritter A."/>
            <person name="Rousvoal S."/>
            <person name="Samanta M."/>
            <person name="Samson G."/>
            <person name="Schroeder D.C."/>
            <person name="Segurens B."/>
            <person name="Strittmatter M."/>
            <person name="Tonon T."/>
            <person name="Tregear J.W."/>
            <person name="Valentin K."/>
            <person name="von Dassow P."/>
            <person name="Yamagishi T."/>
            <person name="Van de Peer Y."/>
            <person name="Wincker P."/>
        </authorList>
    </citation>
    <scope>NUCLEOTIDE SEQUENCE [LARGE SCALE GENOMIC DNA]</scope>
    <source>
        <strain evidence="2">Ec32 / CCAP1310/4</strain>
    </source>
</reference>
<gene>
    <name evidence="1" type="ORF">Esi_0349_0035</name>
</gene>
<evidence type="ECO:0000313" key="1">
    <source>
        <dbReference type="EMBL" id="CBJ32607.1"/>
    </source>
</evidence>
<organism evidence="1 2">
    <name type="scientific">Ectocarpus siliculosus</name>
    <name type="common">Brown alga</name>
    <name type="synonym">Conferva siliculosa</name>
    <dbReference type="NCBI Taxonomy" id="2880"/>
    <lineage>
        <taxon>Eukaryota</taxon>
        <taxon>Sar</taxon>
        <taxon>Stramenopiles</taxon>
        <taxon>Ochrophyta</taxon>
        <taxon>PX clade</taxon>
        <taxon>Phaeophyceae</taxon>
        <taxon>Ectocarpales</taxon>
        <taxon>Ectocarpaceae</taxon>
        <taxon>Ectocarpus</taxon>
    </lineage>
</organism>
<proteinExistence type="predicted"/>
<accession>D7FYQ7</accession>
<name>D7FYQ7_ECTSI</name>
<dbReference type="InParanoid" id="D7FYQ7"/>
<keyword evidence="2" id="KW-1185">Reference proteome</keyword>
<dbReference type="EMBL" id="FN649760">
    <property type="protein sequence ID" value="CBJ32607.1"/>
    <property type="molecule type" value="Genomic_DNA"/>
</dbReference>
<evidence type="ECO:0000313" key="2">
    <source>
        <dbReference type="Proteomes" id="UP000002630"/>
    </source>
</evidence>
<sequence length="69" mass="7242">MLDFAYTGVKYHPSSSSGGLDGIVFGKDEKEGRRGVVGGSFAVVTRATNGSSCCVYFAASWKGWRSDAG</sequence>
<dbReference type="AlphaFoldDB" id="D7FYQ7"/>
<protein>
    <submittedName>
        <fullName evidence="1">Uncharacterized protein</fullName>
    </submittedName>
</protein>